<dbReference type="GO" id="GO:0005634">
    <property type="term" value="C:nucleus"/>
    <property type="evidence" value="ECO:0007669"/>
    <property type="project" value="UniProtKB-SubCell"/>
</dbReference>
<keyword evidence="5" id="KW-0539">Nucleus</keyword>
<comment type="subcellular location">
    <subcellularLocation>
        <location evidence="1">Nucleus</location>
    </subcellularLocation>
</comment>
<dbReference type="PANTHER" id="PTHR46481:SF10">
    <property type="entry name" value="ZINC FINGER BED DOMAIN-CONTAINING PROTEIN 39"/>
    <property type="match status" value="1"/>
</dbReference>
<evidence type="ECO:0000256" key="4">
    <source>
        <dbReference type="ARBA" id="ARBA00022833"/>
    </source>
</evidence>
<organism evidence="7 8">
    <name type="scientific">Actinomortierella ambigua</name>
    <dbReference type="NCBI Taxonomy" id="1343610"/>
    <lineage>
        <taxon>Eukaryota</taxon>
        <taxon>Fungi</taxon>
        <taxon>Fungi incertae sedis</taxon>
        <taxon>Mucoromycota</taxon>
        <taxon>Mortierellomycotina</taxon>
        <taxon>Mortierellomycetes</taxon>
        <taxon>Mortierellales</taxon>
        <taxon>Mortierellaceae</taxon>
        <taxon>Actinomortierella</taxon>
    </lineage>
</organism>
<keyword evidence="4" id="KW-0862">Zinc</keyword>
<keyword evidence="3" id="KW-0863">Zinc-finger</keyword>
<evidence type="ECO:0000313" key="7">
    <source>
        <dbReference type="EMBL" id="KAG0259463.1"/>
    </source>
</evidence>
<gene>
    <name evidence="7" type="ORF">DFQ27_004043</name>
</gene>
<comment type="caution">
    <text evidence="7">The sequence shown here is derived from an EMBL/GenBank/DDBJ whole genome shotgun (WGS) entry which is preliminary data.</text>
</comment>
<evidence type="ECO:0000259" key="6">
    <source>
        <dbReference type="Pfam" id="PF05699"/>
    </source>
</evidence>
<dbReference type="InterPro" id="IPR012337">
    <property type="entry name" value="RNaseH-like_sf"/>
</dbReference>
<dbReference type="InterPro" id="IPR052035">
    <property type="entry name" value="ZnF_BED_domain_contain"/>
</dbReference>
<dbReference type="OrthoDB" id="2444731at2759"/>
<dbReference type="PANTHER" id="PTHR46481">
    <property type="entry name" value="ZINC FINGER BED DOMAIN-CONTAINING PROTEIN 4"/>
    <property type="match status" value="1"/>
</dbReference>
<dbReference type="AlphaFoldDB" id="A0A9P6Q740"/>
<dbReference type="GO" id="GO:0008270">
    <property type="term" value="F:zinc ion binding"/>
    <property type="evidence" value="ECO:0007669"/>
    <property type="project" value="UniProtKB-KW"/>
</dbReference>
<dbReference type="Proteomes" id="UP000807716">
    <property type="component" value="Unassembled WGS sequence"/>
</dbReference>
<feature type="domain" description="HAT C-terminal dimerisation" evidence="6">
    <location>
        <begin position="77"/>
        <end position="158"/>
    </location>
</feature>
<name>A0A9P6Q740_9FUNG</name>
<dbReference type="EMBL" id="JAAAJB010000283">
    <property type="protein sequence ID" value="KAG0259463.1"/>
    <property type="molecule type" value="Genomic_DNA"/>
</dbReference>
<dbReference type="InterPro" id="IPR008906">
    <property type="entry name" value="HATC_C_dom"/>
</dbReference>
<feature type="non-terminal residue" evidence="7">
    <location>
        <position position="1"/>
    </location>
</feature>
<dbReference type="Pfam" id="PF05699">
    <property type="entry name" value="Dimer_Tnp_hAT"/>
    <property type="match status" value="1"/>
</dbReference>
<keyword evidence="8" id="KW-1185">Reference proteome</keyword>
<sequence length="167" mass="19133">QWGAELEQQQEKLVKDAFTNHYQQRPGSTRLGTVETLASTSGGGSTKQVSSSVIKVFDCDDLFGPRARSRAVAVTDELDAYASFHVPGTYNHHEPLRFWRDYEKMWPAVAQMARDYLAIPTTSTPAERIFSRSRALLPYQRNRMSNDRIRELMLADAWYLFSEQVKL</sequence>
<evidence type="ECO:0000256" key="1">
    <source>
        <dbReference type="ARBA" id="ARBA00004123"/>
    </source>
</evidence>
<evidence type="ECO:0000256" key="5">
    <source>
        <dbReference type="ARBA" id="ARBA00023242"/>
    </source>
</evidence>
<keyword evidence="2" id="KW-0479">Metal-binding</keyword>
<reference evidence="7" key="1">
    <citation type="journal article" date="2020" name="Fungal Divers.">
        <title>Resolving the Mortierellaceae phylogeny through synthesis of multi-gene phylogenetics and phylogenomics.</title>
        <authorList>
            <person name="Vandepol N."/>
            <person name="Liber J."/>
            <person name="Desiro A."/>
            <person name="Na H."/>
            <person name="Kennedy M."/>
            <person name="Barry K."/>
            <person name="Grigoriev I.V."/>
            <person name="Miller A.N."/>
            <person name="O'Donnell K."/>
            <person name="Stajich J.E."/>
            <person name="Bonito G."/>
        </authorList>
    </citation>
    <scope>NUCLEOTIDE SEQUENCE</scope>
    <source>
        <strain evidence="7">BC1065</strain>
    </source>
</reference>
<evidence type="ECO:0000256" key="2">
    <source>
        <dbReference type="ARBA" id="ARBA00022723"/>
    </source>
</evidence>
<dbReference type="GO" id="GO:0046983">
    <property type="term" value="F:protein dimerization activity"/>
    <property type="evidence" value="ECO:0007669"/>
    <property type="project" value="InterPro"/>
</dbReference>
<evidence type="ECO:0000313" key="8">
    <source>
        <dbReference type="Proteomes" id="UP000807716"/>
    </source>
</evidence>
<proteinExistence type="predicted"/>
<dbReference type="SUPFAM" id="SSF53098">
    <property type="entry name" value="Ribonuclease H-like"/>
    <property type="match status" value="1"/>
</dbReference>
<accession>A0A9P6Q740</accession>
<protein>
    <recommendedName>
        <fullName evidence="6">HAT C-terminal dimerisation domain-containing protein</fullName>
    </recommendedName>
</protein>
<evidence type="ECO:0000256" key="3">
    <source>
        <dbReference type="ARBA" id="ARBA00022771"/>
    </source>
</evidence>